<dbReference type="RefSeq" id="WP_258174394.1">
    <property type="nucleotide sequence ID" value="NZ_MWKV01000001.1"/>
</dbReference>
<reference evidence="2 3" key="1">
    <citation type="submission" date="2018-09" db="EMBL/GenBank/DDBJ databases">
        <authorList>
            <person name="Tagini F."/>
        </authorList>
    </citation>
    <scope>NUCLEOTIDE SEQUENCE [LARGE SCALE GENOMIC DNA]</scope>
    <source>
        <strain evidence="2 3">MK42</strain>
    </source>
</reference>
<sequence>MRFDGEAHGCLVRSPLPHARIRRIDSSRATSAPGVLTSESLQSDTQDRGHITDAAIALDKDGRFLALSVRSTVDLGAYLSQSRR</sequence>
<dbReference type="SUPFAM" id="SSF54665">
    <property type="entry name" value="CO dehydrogenase molybdoprotein N-domain-like"/>
    <property type="match status" value="1"/>
</dbReference>
<name>A0AB38USM3_9MYCO</name>
<protein>
    <recommendedName>
        <fullName evidence="4">Aldehyde oxidase/xanthine dehydrogenase a/b hammerhead domain-containing protein</fullName>
    </recommendedName>
</protein>
<evidence type="ECO:0008006" key="4">
    <source>
        <dbReference type="Google" id="ProtNLM"/>
    </source>
</evidence>
<gene>
    <name evidence="2" type="ORF">LAUMK42_02352</name>
</gene>
<accession>A0AB38USM3</accession>
<dbReference type="Gene3D" id="3.30.365.10">
    <property type="entry name" value="Aldehyde oxidase/xanthine dehydrogenase, molybdopterin binding domain"/>
    <property type="match status" value="1"/>
</dbReference>
<dbReference type="EMBL" id="UPHL01000058">
    <property type="protein sequence ID" value="VAZ83535.1"/>
    <property type="molecule type" value="Genomic_DNA"/>
</dbReference>
<evidence type="ECO:0000313" key="3">
    <source>
        <dbReference type="Proteomes" id="UP000279331"/>
    </source>
</evidence>
<dbReference type="Proteomes" id="UP000279331">
    <property type="component" value="Unassembled WGS sequence"/>
</dbReference>
<evidence type="ECO:0000256" key="1">
    <source>
        <dbReference type="SAM" id="MobiDB-lite"/>
    </source>
</evidence>
<dbReference type="GO" id="GO:0016491">
    <property type="term" value="F:oxidoreductase activity"/>
    <property type="evidence" value="ECO:0007669"/>
    <property type="project" value="InterPro"/>
</dbReference>
<dbReference type="InterPro" id="IPR036856">
    <property type="entry name" value="Ald_Oxase/Xan_DH_a/b_sf"/>
</dbReference>
<dbReference type="AlphaFoldDB" id="A0AB38USM3"/>
<comment type="caution">
    <text evidence="2">The sequence shown here is derived from an EMBL/GenBank/DDBJ whole genome shotgun (WGS) entry which is preliminary data.</text>
</comment>
<dbReference type="InterPro" id="IPR037165">
    <property type="entry name" value="AldOxase/xan_DH_Mopterin-bd_sf"/>
</dbReference>
<proteinExistence type="predicted"/>
<dbReference type="SUPFAM" id="SSF56003">
    <property type="entry name" value="Molybdenum cofactor-binding domain"/>
    <property type="match status" value="1"/>
</dbReference>
<evidence type="ECO:0000313" key="2">
    <source>
        <dbReference type="EMBL" id="VAZ83535.1"/>
    </source>
</evidence>
<feature type="region of interest" description="Disordered" evidence="1">
    <location>
        <begin position="23"/>
        <end position="46"/>
    </location>
</feature>
<dbReference type="Gene3D" id="3.90.1170.50">
    <property type="entry name" value="Aldehyde oxidase/xanthine dehydrogenase, a/b hammerhead"/>
    <property type="match status" value="1"/>
</dbReference>
<organism evidence="2 3">
    <name type="scientific">Mycobacterium persicum</name>
    <dbReference type="NCBI Taxonomy" id="1487726"/>
    <lineage>
        <taxon>Bacteria</taxon>
        <taxon>Bacillati</taxon>
        <taxon>Actinomycetota</taxon>
        <taxon>Actinomycetes</taxon>
        <taxon>Mycobacteriales</taxon>
        <taxon>Mycobacteriaceae</taxon>
        <taxon>Mycobacterium</taxon>
    </lineage>
</organism>